<dbReference type="InterPro" id="IPR006119">
    <property type="entry name" value="Resolv_N"/>
</dbReference>
<proteinExistence type="predicted"/>
<dbReference type="Pfam" id="PF07508">
    <property type="entry name" value="Recombinase"/>
    <property type="match status" value="1"/>
</dbReference>
<feature type="domain" description="Recombinase" evidence="3">
    <location>
        <begin position="141"/>
        <end position="244"/>
    </location>
</feature>
<dbReference type="CDD" id="cd00338">
    <property type="entry name" value="Ser_Recombinase"/>
    <property type="match status" value="1"/>
</dbReference>
<dbReference type="GO" id="GO:0003677">
    <property type="term" value="F:DNA binding"/>
    <property type="evidence" value="ECO:0007669"/>
    <property type="project" value="InterPro"/>
</dbReference>
<dbReference type="SMART" id="SM00857">
    <property type="entry name" value="Resolvase"/>
    <property type="match status" value="1"/>
</dbReference>
<dbReference type="AlphaFoldDB" id="A0A1I4UPS9"/>
<dbReference type="STRING" id="260086.SAMN05216207_1004214"/>
<dbReference type="SUPFAM" id="SSF53041">
    <property type="entry name" value="Resolvase-like"/>
    <property type="match status" value="1"/>
</dbReference>
<feature type="region of interest" description="Disordered" evidence="1">
    <location>
        <begin position="119"/>
        <end position="146"/>
    </location>
</feature>
<evidence type="ECO:0000313" key="5">
    <source>
        <dbReference type="Proteomes" id="UP000199614"/>
    </source>
</evidence>
<dbReference type="EMBL" id="FOUY01000004">
    <property type="protein sequence ID" value="SFM90915.1"/>
    <property type="molecule type" value="Genomic_DNA"/>
</dbReference>
<evidence type="ECO:0000259" key="2">
    <source>
        <dbReference type="PROSITE" id="PS51736"/>
    </source>
</evidence>
<dbReference type="Proteomes" id="UP000199614">
    <property type="component" value="Unassembled WGS sequence"/>
</dbReference>
<evidence type="ECO:0000259" key="3">
    <source>
        <dbReference type="PROSITE" id="PS51737"/>
    </source>
</evidence>
<dbReference type="InterPro" id="IPR036162">
    <property type="entry name" value="Resolvase-like_N_sf"/>
</dbReference>
<sequence length="459" mass="51064">MSVTDQLRDCRDYAARMGLTVVAEIVDNDISAYTGKRRPGYEQLLERLVGGDFDAVLAWEDSRLHRRPVELETYIDVCEPRGIPTYLVTGGVVDLSTSSGRTNARIRGALAREYVDQLKDRSRRGRDRRAREGLPAGGKRPFGYQSDHITVDPAEGAMVTEATDAVIRGESLHAIAKKWRAAGVTTPGGSEWTGSRVGELLKRPRNAGLREHRGEIKRTAVWEPLVTYEAWVAVCEILNDPARIRHKGNQPRYLGSFIYRCGAQLPDGSVCGSFMRVARSRGVRSYRCSLKDRPRTPTHATALQVDADRYVSWFVVNGLHEQGFSLVDTRTSAAAAVVDREKRHAELMERQTSMVRRNVAGLISDAALDEALLVIAEQVKALDEIPATQTVSDVDDLAAHRTAWDDLSLDRQRAVLRDSAEVTILATSPQVPAYYETTNAEGETVLRSDRIRVELRLEV</sequence>
<name>A0A1I4UPS9_PSUAM</name>
<feature type="domain" description="Resolvase/invertase-type recombinase catalytic" evidence="2">
    <location>
        <begin position="1"/>
        <end position="133"/>
    </location>
</feature>
<evidence type="ECO:0000256" key="1">
    <source>
        <dbReference type="SAM" id="MobiDB-lite"/>
    </source>
</evidence>
<dbReference type="PANTHER" id="PTHR30461">
    <property type="entry name" value="DNA-INVERTASE FROM LAMBDOID PROPHAGE"/>
    <property type="match status" value="1"/>
</dbReference>
<organism evidence="4 5">
    <name type="scientific">Pseudonocardia ammonioxydans</name>
    <dbReference type="NCBI Taxonomy" id="260086"/>
    <lineage>
        <taxon>Bacteria</taxon>
        <taxon>Bacillati</taxon>
        <taxon>Actinomycetota</taxon>
        <taxon>Actinomycetes</taxon>
        <taxon>Pseudonocardiales</taxon>
        <taxon>Pseudonocardiaceae</taxon>
        <taxon>Pseudonocardia</taxon>
    </lineage>
</organism>
<dbReference type="PROSITE" id="PS51737">
    <property type="entry name" value="RECOMBINASE_DNA_BIND"/>
    <property type="match status" value="1"/>
</dbReference>
<evidence type="ECO:0000313" key="4">
    <source>
        <dbReference type="EMBL" id="SFM90915.1"/>
    </source>
</evidence>
<dbReference type="InterPro" id="IPR011109">
    <property type="entry name" value="DNA_bind_recombinase_dom"/>
</dbReference>
<gene>
    <name evidence="4" type="ORF">SAMN05216207_1004214</name>
</gene>
<dbReference type="InterPro" id="IPR038109">
    <property type="entry name" value="DNA_bind_recomb_sf"/>
</dbReference>
<dbReference type="Gene3D" id="3.40.50.1390">
    <property type="entry name" value="Resolvase, N-terminal catalytic domain"/>
    <property type="match status" value="1"/>
</dbReference>
<dbReference type="InterPro" id="IPR050639">
    <property type="entry name" value="SSR_resolvase"/>
</dbReference>
<accession>A0A1I4UPS9</accession>
<keyword evidence="5" id="KW-1185">Reference proteome</keyword>
<dbReference type="PANTHER" id="PTHR30461:SF23">
    <property type="entry name" value="DNA RECOMBINASE-RELATED"/>
    <property type="match status" value="1"/>
</dbReference>
<dbReference type="Pfam" id="PF00239">
    <property type="entry name" value="Resolvase"/>
    <property type="match status" value="1"/>
</dbReference>
<dbReference type="Gene3D" id="3.90.1750.20">
    <property type="entry name" value="Putative Large Serine Recombinase, Chain B, Domain 2"/>
    <property type="match status" value="1"/>
</dbReference>
<protein>
    <submittedName>
        <fullName evidence="4">Recombinase</fullName>
    </submittedName>
</protein>
<dbReference type="GO" id="GO:0000150">
    <property type="term" value="F:DNA strand exchange activity"/>
    <property type="evidence" value="ECO:0007669"/>
    <property type="project" value="InterPro"/>
</dbReference>
<reference evidence="4 5" key="1">
    <citation type="submission" date="2016-10" db="EMBL/GenBank/DDBJ databases">
        <authorList>
            <person name="de Groot N.N."/>
        </authorList>
    </citation>
    <scope>NUCLEOTIDE SEQUENCE [LARGE SCALE GENOMIC DNA]</scope>
    <source>
        <strain evidence="4 5">CGMCC 4.1877</strain>
    </source>
</reference>
<dbReference type="PROSITE" id="PS51736">
    <property type="entry name" value="RECOMBINASES_3"/>
    <property type="match status" value="1"/>
</dbReference>